<organism evidence="1">
    <name type="scientific">Hexamita inflata</name>
    <dbReference type="NCBI Taxonomy" id="28002"/>
    <lineage>
        <taxon>Eukaryota</taxon>
        <taxon>Metamonada</taxon>
        <taxon>Diplomonadida</taxon>
        <taxon>Hexamitidae</taxon>
        <taxon>Hexamitinae</taxon>
        <taxon>Hexamita</taxon>
    </lineage>
</organism>
<dbReference type="EMBL" id="CATOUU010000905">
    <property type="protein sequence ID" value="CAI9958327.1"/>
    <property type="molecule type" value="Genomic_DNA"/>
</dbReference>
<evidence type="ECO:0000313" key="1">
    <source>
        <dbReference type="EMBL" id="CAI9958327.1"/>
    </source>
</evidence>
<proteinExistence type="predicted"/>
<dbReference type="EMBL" id="CAXDID020000166">
    <property type="protein sequence ID" value="CAL6045843.1"/>
    <property type="molecule type" value="Genomic_DNA"/>
</dbReference>
<comment type="caution">
    <text evidence="1">The sequence shown here is derived from an EMBL/GenBank/DDBJ whole genome shotgun (WGS) entry which is preliminary data.</text>
</comment>
<protein>
    <submittedName>
        <fullName evidence="1">Uncharacterized protein</fullName>
    </submittedName>
</protein>
<evidence type="ECO:0000313" key="2">
    <source>
        <dbReference type="EMBL" id="CAL6045843.1"/>
    </source>
</evidence>
<name>A0AA86QKS3_9EUKA</name>
<sequence>MNLEVAVNVISNFKQEDLHTSDKLDFMVNSIKFVIQTASECRSTEISKRSSQMFSIFAQFTPNVVSLLQSDVIALEPYAPLLDDKFNILVPHLFNLFQFVMHNYVFFRKQSETTVVFQFQNLFQYVLDQISVYDNNTMKYSTFIQSGGMRVFGAQKFKFKPNSSYFQALVGFLISLATLHSQYHEVLLRPVYQLVVLFDSVEQQLMTKGVKHSVLLQQFNALGFNQILNLKETVELLLQFENKNLEEYKLLSKISDLVDQYWSSTAVNQLRTAEEHFIKQFNVTMGINETGVNMFQTKVGVEIQNEEIVINRLKEILLKFKYENVLEIIDQLFLHEIELYLFQKYKTQKQIVIQEDDVQIVICRALRLLPQKWAQQIVESFQGMSQRIAYYKNKDELTQSLENYFLNNKLSSNDVIAAQLLNLEELIDYSENVRLQVLLYLSKYQKSIADAQSLTLLEPSEFNIVFGRLQQPVQLILDLKSLEQTENLIKCTSTAVSKTSMFEINTDLPLMFLFYLFYKEYNMIEKNLEIILLLIEEIIQFTTSFINDDIVMFLLKNKPDLLKQAIFTSLTKSEQQLSIVTTSIDRLKKELETPRQLFEDVNINIQQEVAIIEQRKGTLIKYQQDLKLQKEIFIGYKDFKFMQDTFNWKADNQLQLWEVELLFLVYYVSNYILKYFATSNADDKFQQTISSWRLFMNYSLTQDGQKYDFDRIRSQSTIQSQYLIFQKVKIEIATCNKRRARTKINAVEDVQGRPTNSLNKLRQI</sequence>
<evidence type="ECO:0000313" key="3">
    <source>
        <dbReference type="Proteomes" id="UP001642409"/>
    </source>
</evidence>
<dbReference type="AlphaFoldDB" id="A0AA86QKS3"/>
<dbReference type="Proteomes" id="UP001642409">
    <property type="component" value="Unassembled WGS sequence"/>
</dbReference>
<reference evidence="2 3" key="2">
    <citation type="submission" date="2024-07" db="EMBL/GenBank/DDBJ databases">
        <authorList>
            <person name="Akdeniz Z."/>
        </authorList>
    </citation>
    <scope>NUCLEOTIDE SEQUENCE [LARGE SCALE GENOMIC DNA]</scope>
</reference>
<gene>
    <name evidence="2" type="ORF">HINF_LOCUS41431</name>
    <name evidence="1" type="ORF">HINF_LOCUS45972</name>
</gene>
<reference evidence="1" key="1">
    <citation type="submission" date="2023-06" db="EMBL/GenBank/DDBJ databases">
        <authorList>
            <person name="Kurt Z."/>
        </authorList>
    </citation>
    <scope>NUCLEOTIDE SEQUENCE</scope>
</reference>
<accession>A0AA86QKS3</accession>
<keyword evidence="3" id="KW-1185">Reference proteome</keyword>